<feature type="compositionally biased region" description="Low complexity" evidence="1">
    <location>
        <begin position="175"/>
        <end position="192"/>
    </location>
</feature>
<feature type="region of interest" description="Disordered" evidence="1">
    <location>
        <begin position="59"/>
        <end position="295"/>
    </location>
</feature>
<reference evidence="2 3" key="1">
    <citation type="submission" date="2022-05" db="EMBL/GenBank/DDBJ databases">
        <authorList>
            <person name="Park J.-S."/>
        </authorList>
    </citation>
    <scope>NUCLEOTIDE SEQUENCE [LARGE SCALE GENOMIC DNA]</scope>
    <source>
        <strain evidence="2 3">2012CJ34-2</strain>
    </source>
</reference>
<sequence length="458" mass="49622">MLQVAGEQKYPEATVFSGNKTDDVSSSVTGENTDSVKLEPSPGRAKKFALWIKGILSRDKKSEISSASAKAADSKNKGQEPVPSHEGGNKTAPHKIDTQEKASSSLESKAEVSTKKKGPPRPPPPVPKQAGNSNTVRPNVDEPAKGISEVEVEEHGGTKSKRKGPSRPPPPPPSSVQATTANAATSSSQTETGNKKPVSEPLYSTVNKQRPRTGSDGKVRRAPPKPPPYQPKENRVIQQEPTGNKQARQLASDSVREQLQSESLNSVSENDYEIVDSEPLAQPTKSLAEQLSKGQKKATHFANKYQGLRLAMEEYTSKGVEVGKKFKPQEDSERAKKLALANGSFAFGEYASQLQNLKTASDDISKLLKDIKKFDQGIEAKLLKEGDVALPQWYSEMKDQVQKFEMLQAALVEHISSTRLARASATNREYLDVRAAKSWLASNSILKGAVDLASGKNS</sequence>
<accession>A0ABT0PLG7</accession>
<dbReference type="RefSeq" id="WP_249700793.1">
    <property type="nucleotide sequence ID" value="NZ_JAMFLX010000022.1"/>
</dbReference>
<protein>
    <submittedName>
        <fullName evidence="2">Uncharacterized protein</fullName>
    </submittedName>
</protein>
<comment type="caution">
    <text evidence="2">The sequence shown here is derived from an EMBL/GenBank/DDBJ whole genome shotgun (WGS) entry which is preliminary data.</text>
</comment>
<evidence type="ECO:0000313" key="3">
    <source>
        <dbReference type="Proteomes" id="UP001203338"/>
    </source>
</evidence>
<feature type="region of interest" description="Disordered" evidence="1">
    <location>
        <begin position="1"/>
        <end position="44"/>
    </location>
</feature>
<gene>
    <name evidence="2" type="ORF">M3P05_15280</name>
</gene>
<dbReference type="EMBL" id="JAMFLX010000022">
    <property type="protein sequence ID" value="MCL6271288.1"/>
    <property type="molecule type" value="Genomic_DNA"/>
</dbReference>
<feature type="compositionally biased region" description="Polar residues" evidence="1">
    <location>
        <begin position="283"/>
        <end position="293"/>
    </location>
</feature>
<dbReference type="Proteomes" id="UP001203338">
    <property type="component" value="Unassembled WGS sequence"/>
</dbReference>
<evidence type="ECO:0000313" key="2">
    <source>
        <dbReference type="EMBL" id="MCL6271288.1"/>
    </source>
</evidence>
<organism evidence="2 3">
    <name type="scientific">Parendozoicomonas callyspongiae</name>
    <dbReference type="NCBI Taxonomy" id="2942213"/>
    <lineage>
        <taxon>Bacteria</taxon>
        <taxon>Pseudomonadati</taxon>
        <taxon>Pseudomonadota</taxon>
        <taxon>Gammaproteobacteria</taxon>
        <taxon>Oceanospirillales</taxon>
        <taxon>Endozoicomonadaceae</taxon>
        <taxon>Parendozoicomonas</taxon>
    </lineage>
</organism>
<feature type="compositionally biased region" description="Polar residues" evidence="1">
    <location>
        <begin position="16"/>
        <end position="35"/>
    </location>
</feature>
<keyword evidence="3" id="KW-1185">Reference proteome</keyword>
<evidence type="ECO:0000256" key="1">
    <source>
        <dbReference type="SAM" id="MobiDB-lite"/>
    </source>
</evidence>
<name>A0ABT0PLG7_9GAMM</name>
<feature type="compositionally biased region" description="Polar residues" evidence="1">
    <location>
        <begin position="236"/>
        <end position="269"/>
    </location>
</feature>
<proteinExistence type="predicted"/>